<dbReference type="AlphaFoldDB" id="A0A1G2KXK4"/>
<dbReference type="STRING" id="1802274.A3J58_01125"/>
<name>A0A1G2KXK4_9BACT</name>
<dbReference type="Proteomes" id="UP000178510">
    <property type="component" value="Unassembled WGS sequence"/>
</dbReference>
<accession>A0A1G2KXK4</accession>
<dbReference type="NCBIfam" id="TIGR02532">
    <property type="entry name" value="IV_pilin_GFxxxE"/>
    <property type="match status" value="1"/>
</dbReference>
<keyword evidence="1" id="KW-0472">Membrane</keyword>
<evidence type="ECO:0000313" key="3">
    <source>
        <dbReference type="Proteomes" id="UP000178510"/>
    </source>
</evidence>
<protein>
    <recommendedName>
        <fullName evidence="4">Prepilin-type N-terminal cleavage/methylation domain-containing protein</fullName>
    </recommendedName>
</protein>
<evidence type="ECO:0000256" key="1">
    <source>
        <dbReference type="SAM" id="Phobius"/>
    </source>
</evidence>
<sequence length="127" mass="13760">MLRSKLGRNERGYTFVELLAVLVIMGVFMAASMTYLRASTYFTTAKLAQIAMVRIATEEPGGKYPAAVTITDLESHGASSLIADYTINSYARTGTPSGKDYQMELEAPDTTTLFCITEGTLTRAACP</sequence>
<dbReference type="Pfam" id="PF07963">
    <property type="entry name" value="N_methyl"/>
    <property type="match status" value="1"/>
</dbReference>
<feature type="transmembrane region" description="Helical" evidence="1">
    <location>
        <begin position="12"/>
        <end position="36"/>
    </location>
</feature>
<gene>
    <name evidence="2" type="ORF">A3J58_01125</name>
</gene>
<dbReference type="InterPro" id="IPR012902">
    <property type="entry name" value="N_methyl_site"/>
</dbReference>
<comment type="caution">
    <text evidence="2">The sequence shown here is derived from an EMBL/GenBank/DDBJ whole genome shotgun (WGS) entry which is preliminary data.</text>
</comment>
<proteinExistence type="predicted"/>
<reference evidence="2 3" key="1">
    <citation type="journal article" date="2016" name="Nat. Commun.">
        <title>Thousands of microbial genomes shed light on interconnected biogeochemical processes in an aquifer system.</title>
        <authorList>
            <person name="Anantharaman K."/>
            <person name="Brown C.T."/>
            <person name="Hug L.A."/>
            <person name="Sharon I."/>
            <person name="Castelle C.J."/>
            <person name="Probst A.J."/>
            <person name="Thomas B.C."/>
            <person name="Singh A."/>
            <person name="Wilkins M.J."/>
            <person name="Karaoz U."/>
            <person name="Brodie E.L."/>
            <person name="Williams K.H."/>
            <person name="Hubbard S.S."/>
            <person name="Banfield J.F."/>
        </authorList>
    </citation>
    <scope>NUCLEOTIDE SEQUENCE [LARGE SCALE GENOMIC DNA]</scope>
</reference>
<dbReference type="EMBL" id="MHQM01000010">
    <property type="protein sequence ID" value="OHA04183.1"/>
    <property type="molecule type" value="Genomic_DNA"/>
</dbReference>
<evidence type="ECO:0008006" key="4">
    <source>
        <dbReference type="Google" id="ProtNLM"/>
    </source>
</evidence>
<keyword evidence="1" id="KW-1133">Transmembrane helix</keyword>
<organism evidence="2 3">
    <name type="scientific">Candidatus Sungbacteria bacterium RIFCSPHIGHO2_02_FULL_52_23</name>
    <dbReference type="NCBI Taxonomy" id="1802274"/>
    <lineage>
        <taxon>Bacteria</taxon>
        <taxon>Candidatus Sungiibacteriota</taxon>
    </lineage>
</organism>
<evidence type="ECO:0000313" key="2">
    <source>
        <dbReference type="EMBL" id="OHA04183.1"/>
    </source>
</evidence>
<keyword evidence="1" id="KW-0812">Transmembrane</keyword>